<dbReference type="Proteomes" id="UP001190700">
    <property type="component" value="Unassembled WGS sequence"/>
</dbReference>
<name>A0AAE0EXP8_9CHLO</name>
<dbReference type="EMBL" id="LGRX02033112">
    <property type="protein sequence ID" value="KAK3242860.1"/>
    <property type="molecule type" value="Genomic_DNA"/>
</dbReference>
<keyword evidence="4" id="KW-1185">Reference proteome</keyword>
<feature type="domain" description="GYF" evidence="2">
    <location>
        <begin position="337"/>
        <end position="388"/>
    </location>
</feature>
<feature type="region of interest" description="Disordered" evidence="1">
    <location>
        <begin position="1"/>
        <end position="264"/>
    </location>
</feature>
<reference evidence="3 4" key="1">
    <citation type="journal article" date="2015" name="Genome Biol. Evol.">
        <title>Comparative Genomics of a Bacterivorous Green Alga Reveals Evolutionary Causalities and Consequences of Phago-Mixotrophic Mode of Nutrition.</title>
        <authorList>
            <person name="Burns J.A."/>
            <person name="Paasch A."/>
            <person name="Narechania A."/>
            <person name="Kim E."/>
        </authorList>
    </citation>
    <scope>NUCLEOTIDE SEQUENCE [LARGE SCALE GENOMIC DNA]</scope>
    <source>
        <strain evidence="3 4">PLY_AMNH</strain>
    </source>
</reference>
<evidence type="ECO:0000259" key="2">
    <source>
        <dbReference type="PROSITE" id="PS50829"/>
    </source>
</evidence>
<proteinExistence type="predicted"/>
<feature type="compositionally biased region" description="Low complexity" evidence="1">
    <location>
        <begin position="543"/>
        <end position="562"/>
    </location>
</feature>
<feature type="region of interest" description="Disordered" evidence="1">
    <location>
        <begin position="938"/>
        <end position="1007"/>
    </location>
</feature>
<feature type="compositionally biased region" description="Low complexity" evidence="1">
    <location>
        <begin position="253"/>
        <end position="264"/>
    </location>
</feature>
<feature type="region of interest" description="Disordered" evidence="1">
    <location>
        <begin position="687"/>
        <end position="710"/>
    </location>
</feature>
<evidence type="ECO:0000313" key="3">
    <source>
        <dbReference type="EMBL" id="KAK3242860.1"/>
    </source>
</evidence>
<gene>
    <name evidence="3" type="ORF">CYMTET_47478</name>
</gene>
<feature type="compositionally biased region" description="Basic and acidic residues" evidence="1">
    <location>
        <begin position="430"/>
        <end position="440"/>
    </location>
</feature>
<feature type="compositionally biased region" description="Basic and acidic residues" evidence="1">
    <location>
        <begin position="563"/>
        <end position="614"/>
    </location>
</feature>
<organism evidence="3 4">
    <name type="scientific">Cymbomonas tetramitiformis</name>
    <dbReference type="NCBI Taxonomy" id="36881"/>
    <lineage>
        <taxon>Eukaryota</taxon>
        <taxon>Viridiplantae</taxon>
        <taxon>Chlorophyta</taxon>
        <taxon>Pyramimonadophyceae</taxon>
        <taxon>Pyramimonadales</taxon>
        <taxon>Pyramimonadaceae</taxon>
        <taxon>Cymbomonas</taxon>
    </lineage>
</organism>
<comment type="caution">
    <text evidence="3">The sequence shown here is derived from an EMBL/GenBank/DDBJ whole genome shotgun (WGS) entry which is preliminary data.</text>
</comment>
<feature type="region of interest" description="Disordered" evidence="1">
    <location>
        <begin position="1023"/>
        <end position="1188"/>
    </location>
</feature>
<sequence length="1399" mass="146119">MSQDTPEDCRVESAALGGGRQDRRNGPEGNPGRWKGGHPHARPEGGPSWQEGAPPWQGPHTARGPAVGRGPPVDGFPHRGPPFGRGLPVDAPPHGFGRGARGGHARGADAPSWRGESNSHRELPQMSGGNRHRAGEHPPGVEEGRVQGGSWHRSLAPEESRQAYGRGRPVAGKGGAAVGEPLQPGARTGFSVGRGRELAGASWRPRGASDEERQGSSLRARGWSDEGEYSTAEDRALRSPPRPAGAPPGINSRGGEPRPAGARRVYMKDKLMHVAQQMPPDSGQLPAGVDREALAHIQACAEGAAPPPAPYRAPHQPAQHVSRPHSALWSPPEPAPSDGWMYQDPNGRIQGPFTKQEILDWFEAALLPGSLPVRSAAAPASAAFTTLAEQMHAWRDVHPPARAPPPGFAGARFGEAGGDGRVRGTSAEEEATKLERERASLEQAAMKQAAREQAAREQAAREQAAKEQAAREQAAREQAAREQAAREHAAKEQAASRSRPRGSRPRGSRPRGSRREGAGREGAGRGEGSGSSDSEGEAKVQAEKAQAAAREQAARAQAAAKEQAAKELAAREQAAKEQVAREQAAKEKAAKERVAKVEVAKEQAARELAAWERKKERRKDKKAVDASLLGFSCSAGDPLKLYETLDKNNQPAVLAMPERLEGAAAGAPDADGVPAAAAAAPPRAFGRGRGGGFPAGSQVASAPPPGFGRAQALARDVDTGVPAVLFPVGGQQANMEWCLERLRALTGAEDATVAEFLLQIPLEEAAGYVAEYLEGSCPPAAAQAFGSELVQRRQGSATTVATPPRDEEKLPPGKRGVSAAPPSRPGGVGSTRGRSCDELPAPVPASAASANKGPSKSAPAPAQKREVTVAAQKGPADGKKKRAAGKKIDPSLLGFGAPAQEPPPVDMEVAERLQEECRKVAEAARAVKAAEAAQQALRPIWVPPRPDPAEHGGDEAVWSKASSQGGGAARVGDHTDGFYPSQGGSLLDGAPSAEAALPEAPPPPAAWLAPEAVPLVMKLREQAEKRGADVDAANEVSDASQSDDDDVGEDAEEFWECEGESDDDRPGTPQDDARSWLSFSDAGGESPRPSSPASTVASFHTPRAGSVPSPWGDDQPGSPLGGGGVAGANPSLLDPRETTAAATKRKRQRERAKKKALAAHVVGRAPGPGMAHVECDRAPRDDAPTRLVPPNAAQLSLLEIQQQQEEQQAEEDRLRRLHATIEDYLPAKAAAVEPAPPAAPAWGGQKQAATPRSSVRSAMLEEEQRQQEQLERVPEVPANAPPVWGGSRPPVTPAGAPVMEEEDDEGLFWDFAPPLAVKPVAGAVSAAPAASGDFPGLGHQSGIRSSGARVPRGDAGGGQPEAPAGGSGKQKKVKGKKKMDASLLGFGLQPTSRVFEVPE</sequence>
<feature type="compositionally biased region" description="Basic residues" evidence="1">
    <location>
        <begin position="498"/>
        <end position="512"/>
    </location>
</feature>
<feature type="compositionally biased region" description="Acidic residues" evidence="1">
    <location>
        <begin position="1041"/>
        <end position="1063"/>
    </location>
</feature>
<dbReference type="Pfam" id="PF02213">
    <property type="entry name" value="GYF"/>
    <property type="match status" value="1"/>
</dbReference>
<accession>A0AAE0EXP8</accession>
<feature type="compositionally biased region" description="Low complexity" evidence="1">
    <location>
        <begin position="1240"/>
        <end position="1249"/>
    </location>
</feature>
<feature type="compositionally biased region" description="Low complexity" evidence="1">
    <location>
        <begin position="1127"/>
        <end position="1142"/>
    </location>
</feature>
<feature type="compositionally biased region" description="Basic and acidic residues" evidence="1">
    <location>
        <begin position="513"/>
        <end position="524"/>
    </location>
</feature>
<dbReference type="PROSITE" id="PS50829">
    <property type="entry name" value="GYF"/>
    <property type="match status" value="1"/>
</dbReference>
<dbReference type="CDD" id="cd06503">
    <property type="entry name" value="ATP-synt_Fo_b"/>
    <property type="match status" value="1"/>
</dbReference>
<feature type="compositionally biased region" description="Basic and acidic residues" evidence="1">
    <location>
        <begin position="1173"/>
        <end position="1184"/>
    </location>
</feature>
<dbReference type="InterPro" id="IPR003169">
    <property type="entry name" value="GYF"/>
</dbReference>
<feature type="compositionally biased region" description="Low complexity" evidence="1">
    <location>
        <begin position="1323"/>
        <end position="1332"/>
    </location>
</feature>
<evidence type="ECO:0000313" key="4">
    <source>
        <dbReference type="Proteomes" id="UP001190700"/>
    </source>
</evidence>
<dbReference type="SMART" id="SM00444">
    <property type="entry name" value="GYF"/>
    <property type="match status" value="1"/>
</dbReference>
<dbReference type="Gene3D" id="3.30.1490.40">
    <property type="match status" value="1"/>
</dbReference>
<evidence type="ECO:0000256" key="1">
    <source>
        <dbReference type="SAM" id="MobiDB-lite"/>
    </source>
</evidence>
<feature type="region of interest" description="Disordered" evidence="1">
    <location>
        <begin position="1235"/>
        <end position="1298"/>
    </location>
</feature>
<feature type="region of interest" description="Disordered" evidence="1">
    <location>
        <begin position="397"/>
        <end position="622"/>
    </location>
</feature>
<feature type="compositionally biased region" description="Basic and acidic residues" evidence="1">
    <location>
        <begin position="1262"/>
        <end position="1274"/>
    </location>
</feature>
<protein>
    <recommendedName>
        <fullName evidence="2">GYF domain-containing protein</fullName>
    </recommendedName>
</protein>
<feature type="region of interest" description="Disordered" evidence="1">
    <location>
        <begin position="306"/>
        <end position="334"/>
    </location>
</feature>
<feature type="compositionally biased region" description="Basic and acidic residues" evidence="1">
    <location>
        <begin position="449"/>
        <end position="491"/>
    </location>
</feature>
<feature type="compositionally biased region" description="Basic residues" evidence="1">
    <location>
        <begin position="1143"/>
        <end position="1157"/>
    </location>
</feature>
<feature type="region of interest" description="Disordered" evidence="1">
    <location>
        <begin position="1323"/>
        <end position="1384"/>
    </location>
</feature>
<feature type="region of interest" description="Disordered" evidence="1">
    <location>
        <begin position="793"/>
        <end position="903"/>
    </location>
</feature>
<dbReference type="InterPro" id="IPR035445">
    <property type="entry name" value="GYF-like_dom_sf"/>
</dbReference>
<feature type="compositionally biased region" description="Low complexity" evidence="1">
    <location>
        <begin position="81"/>
        <end position="95"/>
    </location>
</feature>
<dbReference type="SUPFAM" id="SSF55277">
    <property type="entry name" value="GYF domain"/>
    <property type="match status" value="1"/>
</dbReference>
<feature type="compositionally biased region" description="Basic and acidic residues" evidence="1">
    <location>
        <begin position="133"/>
        <end position="145"/>
    </location>
</feature>